<dbReference type="AlphaFoldDB" id="A0AAV1AFX2"/>
<feature type="region of interest" description="Disordered" evidence="1">
    <location>
        <begin position="1"/>
        <end position="106"/>
    </location>
</feature>
<evidence type="ECO:0000313" key="2">
    <source>
        <dbReference type="EMBL" id="CAI8607944.1"/>
    </source>
</evidence>
<dbReference type="Proteomes" id="UP001157006">
    <property type="component" value="Chromosome 4"/>
</dbReference>
<sequence>MSQNLKVLKKSESEDDYENSEDESDGEFDFDLNFDDDSESGGGHASERKNSEDVGFEGQASEDDHVFKGGPSEGGASEGSPTFDEGHDFEGGQVSDTIPESERVSE</sequence>
<reference evidence="2 3" key="1">
    <citation type="submission" date="2023-01" db="EMBL/GenBank/DDBJ databases">
        <authorList>
            <person name="Kreplak J."/>
        </authorList>
    </citation>
    <scope>NUCLEOTIDE SEQUENCE [LARGE SCALE GENOMIC DNA]</scope>
</reference>
<gene>
    <name evidence="2" type="ORF">VFH_IV061400</name>
</gene>
<dbReference type="EMBL" id="OX451739">
    <property type="protein sequence ID" value="CAI8607944.1"/>
    <property type="molecule type" value="Genomic_DNA"/>
</dbReference>
<feature type="compositionally biased region" description="Acidic residues" evidence="1">
    <location>
        <begin position="13"/>
        <end position="39"/>
    </location>
</feature>
<proteinExistence type="predicted"/>
<evidence type="ECO:0000313" key="3">
    <source>
        <dbReference type="Proteomes" id="UP001157006"/>
    </source>
</evidence>
<evidence type="ECO:0000256" key="1">
    <source>
        <dbReference type="SAM" id="MobiDB-lite"/>
    </source>
</evidence>
<keyword evidence="3" id="KW-1185">Reference proteome</keyword>
<accession>A0AAV1AFX2</accession>
<protein>
    <submittedName>
        <fullName evidence="2">Uncharacterized protein</fullName>
    </submittedName>
</protein>
<name>A0AAV1AFX2_VICFA</name>
<organism evidence="2 3">
    <name type="scientific">Vicia faba</name>
    <name type="common">Broad bean</name>
    <name type="synonym">Faba vulgaris</name>
    <dbReference type="NCBI Taxonomy" id="3906"/>
    <lineage>
        <taxon>Eukaryota</taxon>
        <taxon>Viridiplantae</taxon>
        <taxon>Streptophyta</taxon>
        <taxon>Embryophyta</taxon>
        <taxon>Tracheophyta</taxon>
        <taxon>Spermatophyta</taxon>
        <taxon>Magnoliopsida</taxon>
        <taxon>eudicotyledons</taxon>
        <taxon>Gunneridae</taxon>
        <taxon>Pentapetalae</taxon>
        <taxon>rosids</taxon>
        <taxon>fabids</taxon>
        <taxon>Fabales</taxon>
        <taxon>Fabaceae</taxon>
        <taxon>Papilionoideae</taxon>
        <taxon>50 kb inversion clade</taxon>
        <taxon>NPAAA clade</taxon>
        <taxon>Hologalegina</taxon>
        <taxon>IRL clade</taxon>
        <taxon>Fabeae</taxon>
        <taxon>Vicia</taxon>
    </lineage>
</organism>